<dbReference type="STRING" id="7176.B0W2U9"/>
<dbReference type="InterPro" id="IPR036322">
    <property type="entry name" value="WD40_repeat_dom_sf"/>
</dbReference>
<dbReference type="SUPFAM" id="SSF50978">
    <property type="entry name" value="WD40 repeat-like"/>
    <property type="match status" value="1"/>
</dbReference>
<dbReference type="GO" id="GO:1990756">
    <property type="term" value="F:ubiquitin-like ligase-substrate adaptor activity"/>
    <property type="evidence" value="ECO:0007669"/>
    <property type="project" value="TreeGrafter"/>
</dbReference>
<evidence type="ECO:0000313" key="1">
    <source>
        <dbReference type="EMBL" id="EDS30308.1"/>
    </source>
</evidence>
<dbReference type="PANTHER" id="PTHR22874:SF1">
    <property type="entry name" value="ACTIVATING MOLECULE IN BECN1-REGULATED AUTOPHAGY PROTEIN 1"/>
    <property type="match status" value="1"/>
</dbReference>
<dbReference type="AlphaFoldDB" id="B0W2U9"/>
<dbReference type="GO" id="GO:0000423">
    <property type="term" value="P:mitophagy"/>
    <property type="evidence" value="ECO:0007669"/>
    <property type="project" value="TreeGrafter"/>
</dbReference>
<dbReference type="InterPro" id="IPR015943">
    <property type="entry name" value="WD40/YVTN_repeat-like_dom_sf"/>
</dbReference>
<dbReference type="VEuPathDB" id="VectorBase:CPIJ001549"/>
<dbReference type="GO" id="GO:0080008">
    <property type="term" value="C:Cul4-RING E3 ubiquitin ligase complex"/>
    <property type="evidence" value="ECO:0007669"/>
    <property type="project" value="TreeGrafter"/>
</dbReference>
<dbReference type="PhylomeDB" id="B0W2U9"/>
<dbReference type="Gene3D" id="2.130.10.10">
    <property type="entry name" value="YVTN repeat-like/Quinoprotein amine dehydrogenase"/>
    <property type="match status" value="1"/>
</dbReference>
<dbReference type="Pfam" id="PF00400">
    <property type="entry name" value="WD40"/>
    <property type="match status" value="1"/>
</dbReference>
<name>B0W2U9_CULQU</name>
<dbReference type="KEGG" id="cqu:CpipJ_CPIJ001549"/>
<dbReference type="PANTHER" id="PTHR22874">
    <property type="entry name" value="ACTIVATING MOLECULE IN BECN1-REGULATED AUTOPHAGY PROTEIN 1"/>
    <property type="match status" value="1"/>
</dbReference>
<organism>
    <name type="scientific">Culex quinquefasciatus</name>
    <name type="common">Southern house mosquito</name>
    <name type="synonym">Culex pungens</name>
    <dbReference type="NCBI Taxonomy" id="7176"/>
    <lineage>
        <taxon>Eukaryota</taxon>
        <taxon>Metazoa</taxon>
        <taxon>Ecdysozoa</taxon>
        <taxon>Arthropoda</taxon>
        <taxon>Hexapoda</taxon>
        <taxon>Insecta</taxon>
        <taxon>Pterygota</taxon>
        <taxon>Neoptera</taxon>
        <taxon>Endopterygota</taxon>
        <taxon>Diptera</taxon>
        <taxon>Nematocera</taxon>
        <taxon>Culicoidea</taxon>
        <taxon>Culicidae</taxon>
        <taxon>Culicinae</taxon>
        <taxon>Culicini</taxon>
        <taxon>Culex</taxon>
        <taxon>Culex</taxon>
    </lineage>
</organism>
<dbReference type="InParanoid" id="B0W2U9"/>
<dbReference type="VEuPathDB" id="VectorBase:CQUJHB013406"/>
<dbReference type="InterPro" id="IPR001680">
    <property type="entry name" value="WD40_rpt"/>
</dbReference>
<dbReference type="GO" id="GO:0000045">
    <property type="term" value="P:autophagosome assembly"/>
    <property type="evidence" value="ECO:0007669"/>
    <property type="project" value="TreeGrafter"/>
</dbReference>
<dbReference type="OMA" id="CEQFIAS"/>
<accession>B0W2U9</accession>
<dbReference type="eggNOG" id="KOG0266">
    <property type="taxonomic scope" value="Eukaryota"/>
</dbReference>
<dbReference type="HOGENOM" id="CLU_462524_0_0_1"/>
<dbReference type="InterPro" id="IPR052596">
    <property type="entry name" value="AMBRA1_autophagy"/>
</dbReference>
<dbReference type="EMBL" id="DS231829">
    <property type="protein sequence ID" value="EDS30308.1"/>
    <property type="molecule type" value="Genomic_DNA"/>
</dbReference>
<protein>
    <submittedName>
        <fullName evidence="1">Uncharacterized protein</fullName>
    </submittedName>
</protein>
<dbReference type="OrthoDB" id="6363363at2759"/>
<sequence>MAEYHTNERSVWTLSFHPTNCNIIAFGTLGGKVLVYVDGQETAVLSGSEPIGCLCFHPVGNYLVFASGNEFTFWDWQNDSTQIVDMFSDCKCRFLQITTDSVLVTAISQTLQFASAGIAKNLGAVEPQGMMVSFLRTVNFMLDALEHGCTIGNSFNCELKKQFFFWNHLINGILSKTDQLRYFPSIKADAKCTKSYLDDTLRILDRRVDIILECVERMALNRIAPPANENICDSTIDKYCFEPMVYFERVCYNFVEQRCGYMKYQFDISLVRSIMRKLYRLFLEFGHTVTAEEWPNPEFYLDSSRAAQKNQFILQAWNVETFCGVTEFPNFKEEVRSLSRDNFGECLFVFKFVANFVSLSFSPSGKYIVIGLRCKQRMKFAYVLDKDTKWKVGVDFRTVSDIVESNQHEAESCGPNERVGLKLCLPKESSNYKEINCIKWAALPGYGFFVGLKSKFIQICR</sequence>
<reference evidence="1" key="1">
    <citation type="submission" date="2007-03" db="EMBL/GenBank/DDBJ databases">
        <title>Annotation of Culex pipiens quinquefasciatus.</title>
        <authorList>
            <consortium name="The Broad Institute Genome Sequencing Platform"/>
            <person name="Atkinson P.W."/>
            <person name="Hemingway J."/>
            <person name="Christensen B.M."/>
            <person name="Higgs S."/>
            <person name="Kodira C."/>
            <person name="Hannick L."/>
            <person name="Megy K."/>
            <person name="O'Leary S."/>
            <person name="Pearson M."/>
            <person name="Haas B.J."/>
            <person name="Mauceli E."/>
            <person name="Wortman J.R."/>
            <person name="Lee N.H."/>
            <person name="Guigo R."/>
            <person name="Stanke M."/>
            <person name="Alvarado L."/>
            <person name="Amedeo P."/>
            <person name="Antoine C.H."/>
            <person name="Arensburger P."/>
            <person name="Bidwell S.L."/>
            <person name="Crawford M."/>
            <person name="Camaro F."/>
            <person name="Devon K."/>
            <person name="Engels R."/>
            <person name="Hammond M."/>
            <person name="Howarth C."/>
            <person name="Koehrsen M."/>
            <person name="Lawson D."/>
            <person name="Montgomery P."/>
            <person name="Nene V."/>
            <person name="Nusbaum C."/>
            <person name="Puiu D."/>
            <person name="Romero-Severson J."/>
            <person name="Severson D.W."/>
            <person name="Shumway M."/>
            <person name="Sisk P."/>
            <person name="Stolte C."/>
            <person name="Zeng Q."/>
            <person name="Eisenstadt E."/>
            <person name="Fraser-Liggett C."/>
            <person name="Strausberg R."/>
            <person name="Galagan J."/>
            <person name="Birren B."/>
            <person name="Collins F.H."/>
        </authorList>
    </citation>
    <scope>NUCLEOTIDE SEQUENCE [LARGE SCALE GENOMIC DNA]</scope>
    <source>
        <strain evidence="1">JHB</strain>
    </source>
</reference>
<gene>
    <name evidence="1" type="ORF">CpipJ_CPIJ001549</name>
</gene>
<proteinExistence type="predicted"/>